<dbReference type="Proteomes" id="UP000464318">
    <property type="component" value="Chromosome"/>
</dbReference>
<dbReference type="Pfam" id="PF12508">
    <property type="entry name" value="Transposon_TraM"/>
    <property type="match status" value="1"/>
</dbReference>
<keyword evidence="4" id="KW-1185">Reference proteome</keyword>
<feature type="compositionally biased region" description="Low complexity" evidence="1">
    <location>
        <begin position="166"/>
        <end position="180"/>
    </location>
</feature>
<dbReference type="EMBL" id="CP029149">
    <property type="protein sequence ID" value="QHN64618.1"/>
    <property type="molecule type" value="Genomic_DNA"/>
</dbReference>
<evidence type="ECO:0000256" key="1">
    <source>
        <dbReference type="SAM" id="MobiDB-lite"/>
    </source>
</evidence>
<evidence type="ECO:0000313" key="3">
    <source>
        <dbReference type="EMBL" id="QHN64618.1"/>
    </source>
</evidence>
<sequence>MNLKKINFKQQKYIMPLIALPFVLFGAYQIETLLADEEVVAPQQELSLSLGETQDSILTKNEAYDELFANGDHRTMLDGLDREEDSLMMYTDNLNDKQRRYIDSLEEARKRNLERESRLASGRTSYYEPTSGGGRTGRSNDEDYQRSADIIRMLNEGASGTGKQYNSNNPMASSSNSNNQSREEDDPVKTLRKQMIMLDSLEKSRDPEILAQRKAEEKLKKSRAKMEAFLNSTLKVSKAGLNPHFNSISKERENNFVKAVIDENATGYLGSRIRFRLLEDVYVGKHRVSKGSILYGQISGFTLQRVNLNIVSILNNGEILPINLSVYDTDGMQGLYVPQSAFREMMRELGENSVQGTTMDNSGQGFFTSLLSRAFQSTSQTIANLIRKNKAKIKYNSYIYLINENDLQKYEN</sequence>
<evidence type="ECO:0000313" key="4">
    <source>
        <dbReference type="Proteomes" id="UP000464318"/>
    </source>
</evidence>
<feature type="region of interest" description="Disordered" evidence="1">
    <location>
        <begin position="158"/>
        <end position="188"/>
    </location>
</feature>
<dbReference type="RefSeq" id="WP_160223728.1">
    <property type="nucleotide sequence ID" value="NZ_CP029149.1"/>
</dbReference>
<name>A0A6P1QT09_9FLAO</name>
<dbReference type="AlphaFoldDB" id="A0A6P1QT09"/>
<reference evidence="3 4" key="1">
    <citation type="submission" date="2018-04" db="EMBL/GenBank/DDBJ databases">
        <title>Characteristic and Complete Genome Sequencing of A Novel Member of Infective Endocarditis Causative Bacteria: Bergeyella cardium QL-PH.</title>
        <authorList>
            <person name="Pan H."/>
            <person name="Sun E."/>
            <person name="Zhang Y."/>
        </authorList>
    </citation>
    <scope>NUCLEOTIDE SEQUENCE [LARGE SCALE GENOMIC DNA]</scope>
    <source>
        <strain evidence="3 4">HPQL</strain>
    </source>
</reference>
<proteinExistence type="predicted"/>
<feature type="domain" description="Conjugative transposon TraM C-terminal" evidence="2">
    <location>
        <begin position="257"/>
        <end position="401"/>
    </location>
</feature>
<dbReference type="KEGG" id="bcad:DBX24_01265"/>
<dbReference type="InterPro" id="IPR055407">
    <property type="entry name" value="TraM_C"/>
</dbReference>
<feature type="region of interest" description="Disordered" evidence="1">
    <location>
        <begin position="111"/>
        <end position="142"/>
    </location>
</feature>
<evidence type="ECO:0000259" key="2">
    <source>
        <dbReference type="Pfam" id="PF12508"/>
    </source>
</evidence>
<gene>
    <name evidence="3" type="primary">traM</name>
    <name evidence="3" type="ORF">DBX24_01265</name>
</gene>
<accession>A0A6P1QT09</accession>
<organism evidence="3 4">
    <name type="scientific">Bergeyella cardium</name>
    <dbReference type="NCBI Taxonomy" id="1585976"/>
    <lineage>
        <taxon>Bacteria</taxon>
        <taxon>Pseudomonadati</taxon>
        <taxon>Bacteroidota</taxon>
        <taxon>Flavobacteriia</taxon>
        <taxon>Flavobacteriales</taxon>
        <taxon>Weeksellaceae</taxon>
        <taxon>Bergeyella</taxon>
    </lineage>
</organism>
<dbReference type="OrthoDB" id="1453786at2"/>
<protein>
    <submittedName>
        <fullName evidence="3">Conjugative transposon protein TraM</fullName>
    </submittedName>
</protein>